<feature type="active site" description="Proton donor" evidence="5">
    <location>
        <position position="192"/>
    </location>
</feature>
<dbReference type="Pfam" id="PF00962">
    <property type="entry name" value="A_deaminase"/>
    <property type="match status" value="1"/>
</dbReference>
<dbReference type="HAMAP" id="MF_01962">
    <property type="entry name" value="Adenine_deaminase"/>
    <property type="match status" value="1"/>
</dbReference>
<comment type="cofactor">
    <cofactor evidence="5">
        <name>Zn(2+)</name>
        <dbReference type="ChEBI" id="CHEBI:29105"/>
    </cofactor>
    <text evidence="5">Binds 1 zinc ion per subunit.</text>
</comment>
<evidence type="ECO:0000256" key="4">
    <source>
        <dbReference type="ARBA" id="ARBA00023080"/>
    </source>
</evidence>
<dbReference type="Gene3D" id="3.20.20.140">
    <property type="entry name" value="Metal-dependent hydrolases"/>
    <property type="match status" value="1"/>
</dbReference>
<organism evidence="7 8">
    <name type="scientific">Pseudahrensia aquimaris</name>
    <dbReference type="NCBI Taxonomy" id="744461"/>
    <lineage>
        <taxon>Bacteria</taxon>
        <taxon>Pseudomonadati</taxon>
        <taxon>Pseudomonadota</taxon>
        <taxon>Alphaproteobacteria</taxon>
        <taxon>Hyphomicrobiales</taxon>
        <taxon>Ahrensiaceae</taxon>
        <taxon>Pseudahrensia</taxon>
    </lineage>
</organism>
<feature type="domain" description="Adenosine deaminase" evidence="6">
    <location>
        <begin position="6"/>
        <end position="324"/>
    </location>
</feature>
<evidence type="ECO:0000256" key="1">
    <source>
        <dbReference type="ARBA" id="ARBA00022723"/>
    </source>
</evidence>
<evidence type="ECO:0000313" key="7">
    <source>
        <dbReference type="EMBL" id="MFD0917088.1"/>
    </source>
</evidence>
<dbReference type="RefSeq" id="WP_377212926.1">
    <property type="nucleotide sequence ID" value="NZ_JBHTJV010000009.1"/>
</dbReference>
<feature type="site" description="Important for catalytic activity" evidence="5">
    <location>
        <position position="213"/>
    </location>
</feature>
<evidence type="ECO:0000259" key="6">
    <source>
        <dbReference type="Pfam" id="PF00962"/>
    </source>
</evidence>
<evidence type="ECO:0000256" key="2">
    <source>
        <dbReference type="ARBA" id="ARBA00022801"/>
    </source>
</evidence>
<feature type="binding site" evidence="5">
    <location>
        <position position="11"/>
    </location>
    <ligand>
        <name>Zn(2+)</name>
        <dbReference type="ChEBI" id="CHEBI:29105"/>
        <note>catalytic</note>
    </ligand>
</feature>
<dbReference type="CDD" id="cd01320">
    <property type="entry name" value="ADA"/>
    <property type="match status" value="1"/>
</dbReference>
<dbReference type="InterPro" id="IPR001365">
    <property type="entry name" value="A_deaminase_dom"/>
</dbReference>
<keyword evidence="4 5" id="KW-0546">Nucleotide metabolism</keyword>
<feature type="binding site" evidence="5">
    <location>
        <position position="271"/>
    </location>
    <ligand>
        <name>substrate</name>
    </ligand>
</feature>
<dbReference type="GO" id="GO:0016787">
    <property type="term" value="F:hydrolase activity"/>
    <property type="evidence" value="ECO:0007669"/>
    <property type="project" value="UniProtKB-KW"/>
</dbReference>
<sequence length="326" mass="35527">MTAHIPKAELHCHIEGAAEPELVLRLARKYSLDMSGIIKDGRYVWSDFTSFLNCYDQASGVFREPEDYRLLAYDYYSRLADQNAIYGEVFASPDHAGLMGISYTELIGAIADGIEDAKADHGIEGRILVTCVRHLGPESAEQVAEQLAANPHPLVTGFGMAGDERAFEVADFANAFAIASDAGMGLTAHAGELRGPQSVRDVIDILGATRIGHGVRSVEDPLLLERLREEGIVLEVCAGSNVALNIYPGFDSHPLAEFLDAGIACTLNSDDPPYFYTSLAREYEIAQKHFGLHDHDLIACTRTALDAAFVDEKTRSRLLKQLADTA</sequence>
<keyword evidence="3 5" id="KW-0862">Zinc</keyword>
<feature type="binding site" evidence="5">
    <location>
        <position position="13"/>
    </location>
    <ligand>
        <name>Zn(2+)</name>
        <dbReference type="ChEBI" id="CHEBI:29105"/>
        <note>catalytic</note>
    </ligand>
</feature>
<dbReference type="InterPro" id="IPR032466">
    <property type="entry name" value="Metal_Hydrolase"/>
</dbReference>
<dbReference type="Proteomes" id="UP001597101">
    <property type="component" value="Unassembled WGS sequence"/>
</dbReference>
<gene>
    <name evidence="7" type="ORF">ACFQ14_11775</name>
</gene>
<comment type="similarity">
    <text evidence="5">Belongs to the metallo-dependent hydrolases superfamily. Adenosine and AMP deaminases family. Adenine deaminase type 2 subfamily.</text>
</comment>
<comment type="function">
    <text evidence="5">Catalyzes the hydrolytic deamination of adenine to hypoxanthine. Plays an important role in the purine salvage pathway and in nitrogen catabolism.</text>
</comment>
<dbReference type="EMBL" id="JBHTJV010000009">
    <property type="protein sequence ID" value="MFD0917088.1"/>
    <property type="molecule type" value="Genomic_DNA"/>
</dbReference>
<name>A0ABW3FHY9_9HYPH</name>
<keyword evidence="2 5" id="KW-0378">Hydrolase</keyword>
<dbReference type="InterPro" id="IPR006330">
    <property type="entry name" value="Ado/ade_deaminase"/>
</dbReference>
<evidence type="ECO:0000313" key="8">
    <source>
        <dbReference type="Proteomes" id="UP001597101"/>
    </source>
</evidence>
<keyword evidence="8" id="KW-1185">Reference proteome</keyword>
<feature type="binding site" evidence="5">
    <location>
        <position position="270"/>
    </location>
    <ligand>
        <name>Zn(2+)</name>
        <dbReference type="ChEBI" id="CHEBI:29105"/>
        <note>catalytic</note>
    </ligand>
</feature>
<evidence type="ECO:0000256" key="5">
    <source>
        <dbReference type="HAMAP-Rule" id="MF_01962"/>
    </source>
</evidence>
<dbReference type="PANTHER" id="PTHR43114:SF6">
    <property type="entry name" value="ADENINE DEAMINASE"/>
    <property type="match status" value="1"/>
</dbReference>
<feature type="binding site" evidence="5">
    <location>
        <position position="189"/>
    </location>
    <ligand>
        <name>Zn(2+)</name>
        <dbReference type="ChEBI" id="CHEBI:29105"/>
        <note>catalytic</note>
    </ligand>
</feature>
<comment type="caution">
    <text evidence="7">The sequence shown here is derived from an EMBL/GenBank/DDBJ whole genome shotgun (WGS) entry which is preliminary data.</text>
</comment>
<dbReference type="SUPFAM" id="SSF51556">
    <property type="entry name" value="Metallo-dependent hydrolases"/>
    <property type="match status" value="1"/>
</dbReference>
<dbReference type="PANTHER" id="PTHR43114">
    <property type="entry name" value="ADENINE DEAMINASE"/>
    <property type="match status" value="1"/>
</dbReference>
<dbReference type="InterPro" id="IPR028892">
    <property type="entry name" value="ADE"/>
</dbReference>
<protein>
    <recommendedName>
        <fullName evidence="5">Adenine deaminase</fullName>
        <shortName evidence="5">ADE</shortName>
        <ecNumber evidence="5">3.5.4.2</ecNumber>
    </recommendedName>
    <alternativeName>
        <fullName evidence="5">Adenine aminohydrolase</fullName>
        <shortName evidence="5">AAH</shortName>
    </alternativeName>
</protein>
<accession>A0ABW3FHY9</accession>
<evidence type="ECO:0000256" key="3">
    <source>
        <dbReference type="ARBA" id="ARBA00022833"/>
    </source>
</evidence>
<proteinExistence type="inferred from homology"/>
<keyword evidence="1 5" id="KW-0479">Metal-binding</keyword>
<dbReference type="NCBIfam" id="TIGR01430">
    <property type="entry name" value="aden_deam"/>
    <property type="match status" value="1"/>
</dbReference>
<reference evidence="8" key="1">
    <citation type="journal article" date="2019" name="Int. J. Syst. Evol. Microbiol.">
        <title>The Global Catalogue of Microorganisms (GCM) 10K type strain sequencing project: providing services to taxonomists for standard genome sequencing and annotation.</title>
        <authorList>
            <consortium name="The Broad Institute Genomics Platform"/>
            <consortium name="The Broad Institute Genome Sequencing Center for Infectious Disease"/>
            <person name="Wu L."/>
            <person name="Ma J."/>
        </authorList>
    </citation>
    <scope>NUCLEOTIDE SEQUENCE [LARGE SCALE GENOMIC DNA]</scope>
    <source>
        <strain evidence="8">CCUG 60023</strain>
    </source>
</reference>
<dbReference type="NCBIfam" id="NF006848">
    <property type="entry name" value="PRK09358.1-3"/>
    <property type="match status" value="1"/>
</dbReference>
<dbReference type="EC" id="3.5.4.2" evidence="5"/>
<comment type="catalytic activity">
    <reaction evidence="5">
        <text>adenine + H2O + H(+) = hypoxanthine + NH4(+)</text>
        <dbReference type="Rhea" id="RHEA:23688"/>
        <dbReference type="ChEBI" id="CHEBI:15377"/>
        <dbReference type="ChEBI" id="CHEBI:15378"/>
        <dbReference type="ChEBI" id="CHEBI:16708"/>
        <dbReference type="ChEBI" id="CHEBI:17368"/>
        <dbReference type="ChEBI" id="CHEBI:28938"/>
        <dbReference type="EC" id="3.5.4.2"/>
    </reaction>
</comment>